<evidence type="ECO:0000256" key="7">
    <source>
        <dbReference type="ARBA" id="ARBA00022723"/>
    </source>
</evidence>
<organism evidence="16">
    <name type="scientific">Phytophthora nicotianae</name>
    <name type="common">Potato buckeye rot agent</name>
    <name type="synonym">Phytophthora parasitica</name>
    <dbReference type="NCBI Taxonomy" id="4792"/>
    <lineage>
        <taxon>Eukaryota</taxon>
        <taxon>Sar</taxon>
        <taxon>Stramenopiles</taxon>
        <taxon>Oomycota</taxon>
        <taxon>Peronosporomycetes</taxon>
        <taxon>Peronosporales</taxon>
        <taxon>Peronosporaceae</taxon>
        <taxon>Phytophthora</taxon>
    </lineage>
</organism>
<dbReference type="CDD" id="cd16702">
    <property type="entry name" value="RING_CH-C4HC3_MARCH6"/>
    <property type="match status" value="1"/>
</dbReference>
<evidence type="ECO:0000256" key="9">
    <source>
        <dbReference type="ARBA" id="ARBA00022786"/>
    </source>
</evidence>
<feature type="transmembrane region" description="Helical" evidence="14">
    <location>
        <begin position="427"/>
        <end position="448"/>
    </location>
</feature>
<feature type="transmembrane region" description="Helical" evidence="14">
    <location>
        <begin position="571"/>
        <end position="592"/>
    </location>
</feature>
<feature type="transmembrane region" description="Helical" evidence="14">
    <location>
        <begin position="604"/>
        <end position="626"/>
    </location>
</feature>
<dbReference type="FunFam" id="3.30.40.10:FF:000287">
    <property type="entry name" value="RING finger membrane protein"/>
    <property type="match status" value="1"/>
</dbReference>
<dbReference type="VEuPathDB" id="FungiDB:PPTG_05347"/>
<protein>
    <recommendedName>
        <fullName evidence="4">RING-type E3 ubiquitin transferase</fullName>
        <ecNumber evidence="4">2.3.2.27</ecNumber>
    </recommendedName>
</protein>
<name>W2FX24_PHYNI</name>
<evidence type="ECO:0000259" key="15">
    <source>
        <dbReference type="PROSITE" id="PS51292"/>
    </source>
</evidence>
<accession>W2FX24</accession>
<keyword evidence="9" id="KW-0833">Ubl conjugation pathway</keyword>
<feature type="transmembrane region" description="Helical" evidence="14">
    <location>
        <begin position="666"/>
        <end position="685"/>
    </location>
</feature>
<feature type="compositionally biased region" description="Basic and acidic residues" evidence="13">
    <location>
        <begin position="355"/>
        <end position="374"/>
    </location>
</feature>
<dbReference type="Pfam" id="PF12906">
    <property type="entry name" value="RINGv"/>
    <property type="match status" value="1"/>
</dbReference>
<feature type="domain" description="RING-CH-type" evidence="15">
    <location>
        <begin position="73"/>
        <end position="134"/>
    </location>
</feature>
<keyword evidence="6 14" id="KW-0812">Transmembrane</keyword>
<evidence type="ECO:0000256" key="2">
    <source>
        <dbReference type="ARBA" id="ARBA00004141"/>
    </source>
</evidence>
<dbReference type="GO" id="GO:0008270">
    <property type="term" value="F:zinc ion binding"/>
    <property type="evidence" value="ECO:0007669"/>
    <property type="project" value="UniProtKB-KW"/>
</dbReference>
<dbReference type="InterPro" id="IPR013083">
    <property type="entry name" value="Znf_RING/FYVE/PHD"/>
</dbReference>
<comment type="subcellular location">
    <subcellularLocation>
        <location evidence="2">Membrane</location>
        <topology evidence="2">Multi-pass membrane protein</topology>
    </subcellularLocation>
</comment>
<evidence type="ECO:0000256" key="6">
    <source>
        <dbReference type="ARBA" id="ARBA00022692"/>
    </source>
</evidence>
<dbReference type="Proteomes" id="UP000053236">
    <property type="component" value="Unassembled WGS sequence"/>
</dbReference>
<evidence type="ECO:0000256" key="10">
    <source>
        <dbReference type="ARBA" id="ARBA00022833"/>
    </source>
</evidence>
<sequence length="1168" mass="132430">ALSPNPSGQQVVSTVSRFQASALAKLSSPSKAASLLPAFDLHTHTHTHTRMVDLRPIPDAQVLPPSPRPSEFIEDEDEAECRVCRGEAEPDRRLFAPCKCSGSIRFTHSDCLEQWLEHSGKSFCELCGHEFTFTPLYDANAPDVLPWTELLGTGLRVVLLKWLPFALRAALVLVLWLAVAPWCTSWLYRMWLLRASAMVNVNFSERFDAPHIVADIFSGVILIVCIVFSFLALMSFADFLRFHLDHIEEEMAAEEVPHHHHHRHDVAQPMRRAQFGEGNHIEENEQDAEPRLRPMFEGPRRLGNLDDNADSDSSDEEEWVDRNRDEPFADAFIQHREFGLPEPVEDADPVPQPQHELRQRRPLRDAPEMEERRNAANVPPRGARNRVDPPNMNQREWEDDFEHMEINIAMDELLGLRGDFVVLFRNVSWLLAFNGAYLGLFAFIPYTLGSTLLSAGARIVASLPIVSTLTSLVTIEAAADEELSIGAYFVKTLLQSIETAKENGDCLQLVDICTCTMGYLSICMTIVLWRFMVRTASSYIHRPLMDGLLWALRCLTAIVKVSTLLLLKMVILPIILGLCIDFATLHLFMVSAQDRVSFCMQNMICALMVHWVLGITFMLFVTVSVLQMREVAHPDILAKVIRPQEDHPDLLRTLLSESCVKHARRMILSLVIYAALLLVLVHAPVRIASLLAPSFFPLTLRFQHFSPEIQAPLELLVVHLVVLSVLEHAKNDIGKFQHVGIVFASEWLGLTEYLLPQTELEVVVNGQRKSKVVVLPPPPLHFHPHAQIPPEELRVDGHRYLPWPEDGLDDPQPVEYPLLPRERPSHLWLRLAGLAIFTWAVCVVVIGTFLFGSLFIGRICMGPFERVSGINHDPLVMAAGVQIVWYFVNSVHALNILMLPEDRVDPTLVQRGYSVRNLTPANAVTFVVGWAFVCPFLLGQLMSSCVASANATSLESFLMGYLVFNLFAWLVCCFRAKRNRRRNQRQAALEELEADEDGFLDVDNEDELFEDDLDDDELEEEERQRNGEGAVAVVEPVGFIASFRKAYRQLQFNVTVHENEGIRLRRDNIREKCFDVEFFQVNVLQPIATFLLGMLVVPWLLSSVVLLVFSSEKTNFEKTAFAMCAFWVGTVFVLVRSHSHVTRWLSNLSESIRNERYLIGRQLQDMAR</sequence>
<dbReference type="PROSITE" id="PS51292">
    <property type="entry name" value="ZF_RING_CH"/>
    <property type="match status" value="1"/>
</dbReference>
<feature type="transmembrane region" description="Helical" evidence="14">
    <location>
        <begin position="509"/>
        <end position="532"/>
    </location>
</feature>
<evidence type="ECO:0000256" key="8">
    <source>
        <dbReference type="ARBA" id="ARBA00022771"/>
    </source>
</evidence>
<feature type="compositionally biased region" description="Acidic residues" evidence="13">
    <location>
        <begin position="307"/>
        <end position="319"/>
    </location>
</feature>
<feature type="compositionally biased region" description="Basic and acidic residues" evidence="13">
    <location>
        <begin position="282"/>
        <end position="304"/>
    </location>
</feature>
<dbReference type="GO" id="GO:0005789">
    <property type="term" value="C:endoplasmic reticulum membrane"/>
    <property type="evidence" value="ECO:0007669"/>
    <property type="project" value="TreeGrafter"/>
</dbReference>
<dbReference type="SMART" id="SM00744">
    <property type="entry name" value="RINGv"/>
    <property type="match status" value="1"/>
</dbReference>
<proteinExistence type="predicted"/>
<evidence type="ECO:0000313" key="16">
    <source>
        <dbReference type="EMBL" id="ETK74585.1"/>
    </source>
</evidence>
<feature type="transmembrane region" description="Helical" evidence="14">
    <location>
        <begin position="165"/>
        <end position="188"/>
    </location>
</feature>
<comment type="pathway">
    <text evidence="3">Protein modification; protein ubiquitination.</text>
</comment>
<evidence type="ECO:0000256" key="11">
    <source>
        <dbReference type="ARBA" id="ARBA00022989"/>
    </source>
</evidence>
<feature type="transmembrane region" description="Helical" evidence="14">
    <location>
        <begin position="831"/>
        <end position="856"/>
    </location>
</feature>
<dbReference type="InterPro" id="IPR011016">
    <property type="entry name" value="Znf_RING-CH"/>
</dbReference>
<evidence type="ECO:0000256" key="12">
    <source>
        <dbReference type="ARBA" id="ARBA00023136"/>
    </source>
</evidence>
<dbReference type="PANTHER" id="PTHR13145:SF0">
    <property type="entry name" value="E3 UBIQUITIN-PROTEIN LIGASE MARCHF6"/>
    <property type="match status" value="1"/>
</dbReference>
<feature type="region of interest" description="Disordered" evidence="13">
    <location>
        <begin position="341"/>
        <end position="392"/>
    </location>
</feature>
<keyword evidence="12 14" id="KW-0472">Membrane</keyword>
<feature type="transmembrane region" description="Helical" evidence="14">
    <location>
        <begin position="1087"/>
        <end position="1110"/>
    </location>
</feature>
<keyword evidence="11 14" id="KW-1133">Transmembrane helix</keyword>
<keyword evidence="10" id="KW-0862">Zinc</keyword>
<feature type="region of interest" description="Disordered" evidence="13">
    <location>
        <begin position="282"/>
        <end position="323"/>
    </location>
</feature>
<feature type="non-terminal residue" evidence="16">
    <location>
        <position position="1"/>
    </location>
</feature>
<gene>
    <name evidence="16" type="ORF">L915_18668</name>
</gene>
<feature type="transmembrane region" description="Helical" evidence="14">
    <location>
        <begin position="918"/>
        <end position="938"/>
    </location>
</feature>
<reference evidence="16" key="1">
    <citation type="submission" date="2013-11" db="EMBL/GenBank/DDBJ databases">
        <title>The Genome Sequence of Phytophthora parasitica CJ02B3.</title>
        <authorList>
            <consortium name="The Broad Institute Genomics Platform"/>
            <person name="Russ C."/>
            <person name="Tyler B."/>
            <person name="Panabieres F."/>
            <person name="Shan W."/>
            <person name="Tripathy S."/>
            <person name="Grunwald N."/>
            <person name="Machado M."/>
            <person name="Johnson C.S."/>
            <person name="Arredondo F."/>
            <person name="Hong C."/>
            <person name="Coffey M."/>
            <person name="Young S.K."/>
            <person name="Zeng Q."/>
            <person name="Gargeya S."/>
            <person name="Fitzgerald M."/>
            <person name="Abouelleil A."/>
            <person name="Alvarado L."/>
            <person name="Chapman S.B."/>
            <person name="Gainer-Dewar J."/>
            <person name="Goldberg J."/>
            <person name="Griggs A."/>
            <person name="Gujja S."/>
            <person name="Hansen M."/>
            <person name="Howarth C."/>
            <person name="Imamovic A."/>
            <person name="Ireland A."/>
            <person name="Larimer J."/>
            <person name="McCowan C."/>
            <person name="Murphy C."/>
            <person name="Pearson M."/>
            <person name="Poon T.W."/>
            <person name="Priest M."/>
            <person name="Roberts A."/>
            <person name="Saif S."/>
            <person name="Shea T."/>
            <person name="Sykes S."/>
            <person name="Wortman J."/>
            <person name="Nusbaum C."/>
            <person name="Birren B."/>
        </authorList>
    </citation>
    <scope>NUCLEOTIDE SEQUENCE [LARGE SCALE GENOMIC DNA]</scope>
    <source>
        <strain evidence="16">CJ02B3</strain>
    </source>
</reference>
<evidence type="ECO:0000256" key="4">
    <source>
        <dbReference type="ARBA" id="ARBA00012483"/>
    </source>
</evidence>
<dbReference type="EMBL" id="KI689028">
    <property type="protein sequence ID" value="ETK74585.1"/>
    <property type="molecule type" value="Genomic_DNA"/>
</dbReference>
<dbReference type="PANTHER" id="PTHR13145">
    <property type="entry name" value="SSM4 PROTEIN"/>
    <property type="match status" value="1"/>
</dbReference>
<dbReference type="GO" id="GO:0061630">
    <property type="term" value="F:ubiquitin protein ligase activity"/>
    <property type="evidence" value="ECO:0007669"/>
    <property type="project" value="UniProtKB-EC"/>
</dbReference>
<dbReference type="AlphaFoldDB" id="W2FX24"/>
<evidence type="ECO:0000256" key="5">
    <source>
        <dbReference type="ARBA" id="ARBA00022679"/>
    </source>
</evidence>
<evidence type="ECO:0000256" key="3">
    <source>
        <dbReference type="ARBA" id="ARBA00004906"/>
    </source>
</evidence>
<evidence type="ECO:0000256" key="14">
    <source>
        <dbReference type="SAM" id="Phobius"/>
    </source>
</evidence>
<evidence type="ECO:0000256" key="13">
    <source>
        <dbReference type="SAM" id="MobiDB-lite"/>
    </source>
</evidence>
<comment type="catalytic activity">
    <reaction evidence="1">
        <text>S-ubiquitinyl-[E2 ubiquitin-conjugating enzyme]-L-cysteine + [acceptor protein]-L-lysine = [E2 ubiquitin-conjugating enzyme]-L-cysteine + N(6)-ubiquitinyl-[acceptor protein]-L-lysine.</text>
        <dbReference type="EC" id="2.3.2.27"/>
    </reaction>
</comment>
<dbReference type="GO" id="GO:0036503">
    <property type="term" value="P:ERAD pathway"/>
    <property type="evidence" value="ECO:0007669"/>
    <property type="project" value="TreeGrafter"/>
</dbReference>
<feature type="transmembrane region" description="Helical" evidence="14">
    <location>
        <begin position="1116"/>
        <end position="1135"/>
    </location>
</feature>
<dbReference type="SUPFAM" id="SSF57850">
    <property type="entry name" value="RING/U-box"/>
    <property type="match status" value="1"/>
</dbReference>
<keyword evidence="8" id="KW-0863">Zinc-finger</keyword>
<feature type="transmembrane region" description="Helical" evidence="14">
    <location>
        <begin position="216"/>
        <end position="237"/>
    </location>
</feature>
<feature type="transmembrane region" description="Helical" evidence="14">
    <location>
        <begin position="958"/>
        <end position="976"/>
    </location>
</feature>
<keyword evidence="7" id="KW-0479">Metal-binding</keyword>
<dbReference type="EC" id="2.3.2.27" evidence="4"/>
<feature type="transmembrane region" description="Helical" evidence="14">
    <location>
        <begin position="876"/>
        <end position="897"/>
    </location>
</feature>
<evidence type="ECO:0000256" key="1">
    <source>
        <dbReference type="ARBA" id="ARBA00000900"/>
    </source>
</evidence>
<keyword evidence="5" id="KW-0808">Transferase</keyword>
<dbReference type="Gene3D" id="3.30.40.10">
    <property type="entry name" value="Zinc/RING finger domain, C3HC4 (zinc finger)"/>
    <property type="match status" value="1"/>
</dbReference>